<dbReference type="EC" id="1.3.1.76" evidence="2"/>
<dbReference type="Pfam" id="PF22440">
    <property type="entry name" value="SirC_C"/>
    <property type="match status" value="1"/>
</dbReference>
<dbReference type="InterPro" id="IPR006367">
    <property type="entry name" value="Sirohaem_synthase_N"/>
</dbReference>
<evidence type="ECO:0000256" key="4">
    <source>
        <dbReference type="ARBA" id="ARBA00023027"/>
    </source>
</evidence>
<dbReference type="InterPro" id="IPR036291">
    <property type="entry name" value="NAD(P)-bd_dom_sf"/>
</dbReference>
<dbReference type="SUPFAM" id="SSF51735">
    <property type="entry name" value="NAD(P)-binding Rossmann-fold domains"/>
    <property type="match status" value="1"/>
</dbReference>
<dbReference type="InterPro" id="IPR042518">
    <property type="entry name" value="SirC_C"/>
</dbReference>
<comment type="pathway">
    <text evidence="1">Porphyrin-containing compound metabolism; siroheme biosynthesis; sirohydrochlorin from precorrin-2: step 1/1.</text>
</comment>
<sequence>MNMMFTVTLNLEGKTILIVGGGKVAVRRIRKLLEHKAEIIVVSPHVDDEIHEWDKQGKIKVKKRCLEKKDLAHVFLVVVATNQLDALDIVEKEKSEHQLINMASAHTKGNVYIPASFSRGDLSVAVSTNGASPLLTKKLISELKVQFDDSYTQYTSFLKQCREIIHSMNLPHVEKYKLLTEATEEELRLSERSQEQFLKKLKNV</sequence>
<dbReference type="PANTHER" id="PTHR35330">
    <property type="entry name" value="SIROHEME BIOSYNTHESIS PROTEIN MET8"/>
    <property type="match status" value="1"/>
</dbReference>
<dbReference type="Gene3D" id="3.40.50.720">
    <property type="entry name" value="NAD(P)-binding Rossmann-like Domain"/>
    <property type="match status" value="1"/>
</dbReference>
<dbReference type="InterPro" id="IPR028161">
    <property type="entry name" value="Met8-like"/>
</dbReference>
<dbReference type="RefSeq" id="WP_081801806.1">
    <property type="nucleotide sequence ID" value="NZ_CANLXW010000008.1"/>
</dbReference>
<dbReference type="Pfam" id="PF13241">
    <property type="entry name" value="NAD_binding_7"/>
    <property type="match status" value="1"/>
</dbReference>
<name>A0ABU4J9Z9_9BACI</name>
<evidence type="ECO:0000256" key="3">
    <source>
        <dbReference type="ARBA" id="ARBA00023002"/>
    </source>
</evidence>
<keyword evidence="9" id="KW-1185">Reference proteome</keyword>
<feature type="domain" description="Siroheme synthase central" evidence="7">
    <location>
        <begin position="119"/>
        <end position="139"/>
    </location>
</feature>
<gene>
    <name evidence="8" type="ORF">RIB56_17095</name>
</gene>
<dbReference type="InterPro" id="IPR028281">
    <property type="entry name" value="Sirohaem_synthase_central"/>
</dbReference>
<dbReference type="NCBIfam" id="TIGR01470">
    <property type="entry name" value="cysG_Nterm"/>
    <property type="match status" value="1"/>
</dbReference>
<dbReference type="EMBL" id="JAWUZT010000063">
    <property type="protein sequence ID" value="MDW8517832.1"/>
    <property type="molecule type" value="Genomic_DNA"/>
</dbReference>
<keyword evidence="4" id="KW-0520">NAD</keyword>
<comment type="catalytic activity">
    <reaction evidence="6">
        <text>precorrin-2 + NAD(+) = sirohydrochlorin + NADH + 2 H(+)</text>
        <dbReference type="Rhea" id="RHEA:15613"/>
        <dbReference type="ChEBI" id="CHEBI:15378"/>
        <dbReference type="ChEBI" id="CHEBI:57540"/>
        <dbReference type="ChEBI" id="CHEBI:57945"/>
        <dbReference type="ChEBI" id="CHEBI:58351"/>
        <dbReference type="ChEBI" id="CHEBI:58827"/>
        <dbReference type="EC" id="1.3.1.76"/>
    </reaction>
</comment>
<evidence type="ECO:0000256" key="6">
    <source>
        <dbReference type="ARBA" id="ARBA00047561"/>
    </source>
</evidence>
<organism evidence="8 9">
    <name type="scientific">Priestia flexa</name>
    <dbReference type="NCBI Taxonomy" id="86664"/>
    <lineage>
        <taxon>Bacteria</taxon>
        <taxon>Bacillati</taxon>
        <taxon>Bacillota</taxon>
        <taxon>Bacilli</taxon>
        <taxon>Bacillales</taxon>
        <taxon>Bacillaceae</taxon>
        <taxon>Priestia</taxon>
    </lineage>
</organism>
<proteinExistence type="predicted"/>
<evidence type="ECO:0000256" key="1">
    <source>
        <dbReference type="ARBA" id="ARBA00005010"/>
    </source>
</evidence>
<evidence type="ECO:0000256" key="5">
    <source>
        <dbReference type="ARBA" id="ARBA00023244"/>
    </source>
</evidence>
<protein>
    <recommendedName>
        <fullName evidence="2">precorrin-2 dehydrogenase</fullName>
        <ecNumber evidence="2">1.3.1.76</ecNumber>
    </recommendedName>
</protein>
<dbReference type="Pfam" id="PF14824">
    <property type="entry name" value="Sirohm_synth_M"/>
    <property type="match status" value="1"/>
</dbReference>
<keyword evidence="3" id="KW-0560">Oxidoreductase</keyword>
<dbReference type="PANTHER" id="PTHR35330:SF1">
    <property type="entry name" value="SIROHEME BIOSYNTHESIS PROTEIN MET8"/>
    <property type="match status" value="1"/>
</dbReference>
<accession>A0ABU4J9Z9</accession>
<keyword evidence="5" id="KW-0627">Porphyrin biosynthesis</keyword>
<evidence type="ECO:0000313" key="8">
    <source>
        <dbReference type="EMBL" id="MDW8517832.1"/>
    </source>
</evidence>
<evidence type="ECO:0000313" key="9">
    <source>
        <dbReference type="Proteomes" id="UP001284771"/>
    </source>
</evidence>
<dbReference type="SUPFAM" id="SSF75615">
    <property type="entry name" value="Siroheme synthase middle domains-like"/>
    <property type="match status" value="1"/>
</dbReference>
<reference evidence="9" key="1">
    <citation type="submission" date="2023-07" db="EMBL/GenBank/DDBJ databases">
        <title>Draft genomic sequences of Priestia flexa CCM isolated from the soil of an abandoned mine contaminated by free cyanide in the high Andean zone of Tacna, Peru.</title>
        <authorList>
            <person name="Caceda Quiroz C.J."/>
            <person name="Maraza Chooque G.J."/>
            <person name="Fora Quispe G.L."/>
            <person name="Carpio Mamani M."/>
        </authorList>
    </citation>
    <scope>NUCLEOTIDE SEQUENCE [LARGE SCALE GENOMIC DNA]</scope>
    <source>
        <strain evidence="9">CCM</strain>
    </source>
</reference>
<dbReference type="Proteomes" id="UP001284771">
    <property type="component" value="Unassembled WGS sequence"/>
</dbReference>
<evidence type="ECO:0000259" key="7">
    <source>
        <dbReference type="Pfam" id="PF14824"/>
    </source>
</evidence>
<comment type="caution">
    <text evidence="8">The sequence shown here is derived from an EMBL/GenBank/DDBJ whole genome shotgun (WGS) entry which is preliminary data.</text>
</comment>
<dbReference type="Gene3D" id="1.10.8.610">
    <property type="entry name" value="SirC, precorrin-2 dehydrogenase, C-terminal helical domain-like"/>
    <property type="match status" value="1"/>
</dbReference>
<evidence type="ECO:0000256" key="2">
    <source>
        <dbReference type="ARBA" id="ARBA00012400"/>
    </source>
</evidence>